<name>A0ABQ4R2I8_9HYPH</name>
<evidence type="ECO:0008006" key="3">
    <source>
        <dbReference type="Google" id="ProtNLM"/>
    </source>
</evidence>
<accession>A0ABQ4R2I8</accession>
<dbReference type="Proteomes" id="UP001055167">
    <property type="component" value="Unassembled WGS sequence"/>
</dbReference>
<gene>
    <name evidence="1" type="ORF">OPKNFCMD_4526</name>
</gene>
<reference evidence="1" key="2">
    <citation type="submission" date="2021-08" db="EMBL/GenBank/DDBJ databases">
        <authorList>
            <person name="Tani A."/>
            <person name="Ola A."/>
            <person name="Ogura Y."/>
            <person name="Katsura K."/>
            <person name="Hayashi T."/>
        </authorList>
    </citation>
    <scope>NUCLEOTIDE SEQUENCE</scope>
    <source>
        <strain evidence="1">KCTC 52305</strain>
    </source>
</reference>
<comment type="caution">
    <text evidence="1">The sequence shown here is derived from an EMBL/GenBank/DDBJ whole genome shotgun (WGS) entry which is preliminary data.</text>
</comment>
<evidence type="ECO:0000313" key="1">
    <source>
        <dbReference type="EMBL" id="GJD51768.1"/>
    </source>
</evidence>
<keyword evidence="2" id="KW-1185">Reference proteome</keyword>
<protein>
    <recommendedName>
        <fullName evidence="3">DUF2913 family protein</fullName>
    </recommendedName>
</protein>
<sequence length="294" mass="33373">MDSEWQKARLEELWTEVVLAQANDARLAIDQPPELIVIRLLGNLRERYLKAIDESNDTEARRALAIGHLAWQLLSLEVADWLTDIGPPWPLADREFWRGDEINERFALSLTINRQLNAAPLLHQQAIDLVALMLPRWLLENLINALEALSHGEVHKLVAPTHIGKHNDAWSWEKMRLRAVQHVNFLSGQGIIKKVALKRVSVATGIGEGTLRQWETAFVKDVAANLSVDWAKKSGNLKTILEDNPRYGENDGNSVDGYAYNLLLDLREESLTQFGIRYRERFGSRHNQDPSAGN</sequence>
<organism evidence="1 2">
    <name type="scientific">Methylobacterium crusticola</name>
    <dbReference type="NCBI Taxonomy" id="1697972"/>
    <lineage>
        <taxon>Bacteria</taxon>
        <taxon>Pseudomonadati</taxon>
        <taxon>Pseudomonadota</taxon>
        <taxon>Alphaproteobacteria</taxon>
        <taxon>Hyphomicrobiales</taxon>
        <taxon>Methylobacteriaceae</taxon>
        <taxon>Methylobacterium</taxon>
    </lineage>
</organism>
<proteinExistence type="predicted"/>
<evidence type="ECO:0000313" key="2">
    <source>
        <dbReference type="Proteomes" id="UP001055167"/>
    </source>
</evidence>
<dbReference type="EMBL" id="BPQH01000015">
    <property type="protein sequence ID" value="GJD51768.1"/>
    <property type="molecule type" value="Genomic_DNA"/>
</dbReference>
<reference evidence="1" key="1">
    <citation type="journal article" date="2021" name="Front. Microbiol.">
        <title>Comprehensive Comparative Genomics and Phenotyping of Methylobacterium Species.</title>
        <authorList>
            <person name="Alessa O."/>
            <person name="Ogura Y."/>
            <person name="Fujitani Y."/>
            <person name="Takami H."/>
            <person name="Hayashi T."/>
            <person name="Sahin N."/>
            <person name="Tani A."/>
        </authorList>
    </citation>
    <scope>NUCLEOTIDE SEQUENCE</scope>
    <source>
        <strain evidence="1">KCTC 52305</strain>
    </source>
</reference>